<comment type="caution">
    <text evidence="5">The sequence shown here is derived from an EMBL/GenBank/DDBJ whole genome shotgun (WGS) entry which is preliminary data.</text>
</comment>
<feature type="non-terminal residue" evidence="5">
    <location>
        <position position="1"/>
    </location>
</feature>
<dbReference type="Gene3D" id="3.30.160.60">
    <property type="entry name" value="Classic Zinc Finger"/>
    <property type="match status" value="1"/>
</dbReference>
<dbReference type="InterPro" id="IPR050143">
    <property type="entry name" value="TRIM/RBCC"/>
</dbReference>
<protein>
    <recommendedName>
        <fullName evidence="4">B box-type domain-containing protein</fullName>
    </recommendedName>
</protein>
<evidence type="ECO:0000256" key="3">
    <source>
        <dbReference type="PROSITE-ProRule" id="PRU00024"/>
    </source>
</evidence>
<proteinExistence type="predicted"/>
<dbReference type="PANTHER" id="PTHR24103">
    <property type="entry name" value="E3 UBIQUITIN-PROTEIN LIGASE TRIM"/>
    <property type="match status" value="1"/>
</dbReference>
<dbReference type="EMBL" id="JAMKFB020000009">
    <property type="protein sequence ID" value="KAL0185216.1"/>
    <property type="molecule type" value="Genomic_DNA"/>
</dbReference>
<evidence type="ECO:0000259" key="4">
    <source>
        <dbReference type="PROSITE" id="PS50119"/>
    </source>
</evidence>
<dbReference type="Proteomes" id="UP001529510">
    <property type="component" value="Unassembled WGS sequence"/>
</dbReference>
<dbReference type="AlphaFoldDB" id="A0ABD0QGA0"/>
<evidence type="ECO:0000313" key="5">
    <source>
        <dbReference type="EMBL" id="KAL0185216.1"/>
    </source>
</evidence>
<keyword evidence="1 3" id="KW-0479">Metal-binding</keyword>
<dbReference type="SMART" id="SM00336">
    <property type="entry name" value="BBOX"/>
    <property type="match status" value="1"/>
</dbReference>
<name>A0ABD0QGA0_CIRMR</name>
<feature type="domain" description="B box-type" evidence="4">
    <location>
        <begin position="36"/>
        <end position="77"/>
    </location>
</feature>
<dbReference type="SUPFAM" id="SSF57845">
    <property type="entry name" value="B-box zinc-binding domain"/>
    <property type="match status" value="1"/>
</dbReference>
<reference evidence="5 6" key="1">
    <citation type="submission" date="2024-05" db="EMBL/GenBank/DDBJ databases">
        <title>Genome sequencing and assembly of Indian major carp, Cirrhinus mrigala (Hamilton, 1822).</title>
        <authorList>
            <person name="Mohindra V."/>
            <person name="Chowdhury L.M."/>
            <person name="Lal K."/>
            <person name="Jena J.K."/>
        </authorList>
    </citation>
    <scope>NUCLEOTIDE SEQUENCE [LARGE SCALE GENOMIC DNA]</scope>
    <source>
        <strain evidence="5">CM1030</strain>
        <tissue evidence="5">Blood</tissue>
    </source>
</reference>
<evidence type="ECO:0000256" key="2">
    <source>
        <dbReference type="ARBA" id="ARBA00022833"/>
    </source>
</evidence>
<organism evidence="5 6">
    <name type="scientific">Cirrhinus mrigala</name>
    <name type="common">Mrigala</name>
    <dbReference type="NCBI Taxonomy" id="683832"/>
    <lineage>
        <taxon>Eukaryota</taxon>
        <taxon>Metazoa</taxon>
        <taxon>Chordata</taxon>
        <taxon>Craniata</taxon>
        <taxon>Vertebrata</taxon>
        <taxon>Euteleostomi</taxon>
        <taxon>Actinopterygii</taxon>
        <taxon>Neopterygii</taxon>
        <taxon>Teleostei</taxon>
        <taxon>Ostariophysi</taxon>
        <taxon>Cypriniformes</taxon>
        <taxon>Cyprinidae</taxon>
        <taxon>Labeoninae</taxon>
        <taxon>Labeonini</taxon>
        <taxon>Cirrhinus</taxon>
    </lineage>
</organism>
<gene>
    <name evidence="5" type="ORF">M9458_020913</name>
</gene>
<keyword evidence="2" id="KW-0862">Zinc</keyword>
<keyword evidence="6" id="KW-1185">Reference proteome</keyword>
<dbReference type="InterPro" id="IPR000315">
    <property type="entry name" value="Znf_B-box"/>
</dbReference>
<feature type="non-terminal residue" evidence="5">
    <location>
        <position position="85"/>
    </location>
</feature>
<sequence length="85" mass="9476">NQEDSGVSCLQEKILKRTSSSKSGITKLVNERRSSGSEEICSLHSEKLKLFCLEDKQAACVVCFTSQKHVNHTFRPIGEVVSSYK</sequence>
<evidence type="ECO:0000313" key="6">
    <source>
        <dbReference type="Proteomes" id="UP001529510"/>
    </source>
</evidence>
<dbReference type="PROSITE" id="PS50119">
    <property type="entry name" value="ZF_BBOX"/>
    <property type="match status" value="1"/>
</dbReference>
<accession>A0ABD0QGA0</accession>
<keyword evidence="1 3" id="KW-0863">Zinc-finger</keyword>
<evidence type="ECO:0000256" key="1">
    <source>
        <dbReference type="ARBA" id="ARBA00022771"/>
    </source>
</evidence>
<dbReference type="GO" id="GO:0008270">
    <property type="term" value="F:zinc ion binding"/>
    <property type="evidence" value="ECO:0007669"/>
    <property type="project" value="UniProtKB-KW"/>
</dbReference>
<dbReference type="Pfam" id="PF00643">
    <property type="entry name" value="zf-B_box"/>
    <property type="match status" value="1"/>
</dbReference>